<keyword evidence="2" id="KW-1185">Reference proteome</keyword>
<accession>A0ABR1CS35</accession>
<dbReference type="Proteomes" id="UP001303046">
    <property type="component" value="Unassembled WGS sequence"/>
</dbReference>
<comment type="caution">
    <text evidence="1">The sequence shown here is derived from an EMBL/GenBank/DDBJ whole genome shotgun (WGS) entry which is preliminary data.</text>
</comment>
<evidence type="ECO:0000313" key="1">
    <source>
        <dbReference type="EMBL" id="KAK6740513.1"/>
    </source>
</evidence>
<evidence type="ECO:0000313" key="2">
    <source>
        <dbReference type="Proteomes" id="UP001303046"/>
    </source>
</evidence>
<proteinExistence type="predicted"/>
<protein>
    <submittedName>
        <fullName evidence="1">Uncharacterized protein</fullName>
    </submittedName>
</protein>
<reference evidence="1 2" key="1">
    <citation type="submission" date="2023-08" db="EMBL/GenBank/DDBJ databases">
        <title>A Necator americanus chromosomal reference genome.</title>
        <authorList>
            <person name="Ilik V."/>
            <person name="Petrzelkova K.J."/>
            <person name="Pardy F."/>
            <person name="Fuh T."/>
            <person name="Niatou-Singa F.S."/>
            <person name="Gouil Q."/>
            <person name="Baker L."/>
            <person name="Ritchie M.E."/>
            <person name="Jex A.R."/>
            <person name="Gazzola D."/>
            <person name="Li H."/>
            <person name="Toshio Fujiwara R."/>
            <person name="Zhan B."/>
            <person name="Aroian R.V."/>
            <person name="Pafco B."/>
            <person name="Schwarz E.M."/>
        </authorList>
    </citation>
    <scope>NUCLEOTIDE SEQUENCE [LARGE SCALE GENOMIC DNA]</scope>
    <source>
        <strain evidence="1 2">Aroian</strain>
        <tissue evidence="1">Whole animal</tissue>
    </source>
</reference>
<gene>
    <name evidence="1" type="primary">Necator_chrIII.g9540</name>
    <name evidence="1" type="ORF">RB195_008775</name>
</gene>
<name>A0ABR1CS35_NECAM</name>
<sequence length="84" mass="10101">MRSQKAVSHTFFWIITDFPRYDVHIRQELTFTLFEIAKPAPRRRMTDHGKRRLTASQIEERKNLAFLEAIRKVRRLLTFLNTSP</sequence>
<dbReference type="EMBL" id="JAVFWL010000003">
    <property type="protein sequence ID" value="KAK6740513.1"/>
    <property type="molecule type" value="Genomic_DNA"/>
</dbReference>
<organism evidence="1 2">
    <name type="scientific">Necator americanus</name>
    <name type="common">Human hookworm</name>
    <dbReference type="NCBI Taxonomy" id="51031"/>
    <lineage>
        <taxon>Eukaryota</taxon>
        <taxon>Metazoa</taxon>
        <taxon>Ecdysozoa</taxon>
        <taxon>Nematoda</taxon>
        <taxon>Chromadorea</taxon>
        <taxon>Rhabditida</taxon>
        <taxon>Rhabditina</taxon>
        <taxon>Rhabditomorpha</taxon>
        <taxon>Strongyloidea</taxon>
        <taxon>Ancylostomatidae</taxon>
        <taxon>Bunostominae</taxon>
        <taxon>Necator</taxon>
    </lineage>
</organism>